<name>D8K9U2_NITWC</name>
<dbReference type="OrthoDB" id="8546610at2"/>
<dbReference type="Gene3D" id="2.40.70.10">
    <property type="entry name" value="Acid Proteases"/>
    <property type="match status" value="1"/>
</dbReference>
<dbReference type="SUPFAM" id="SSF50630">
    <property type="entry name" value="Acid proteases"/>
    <property type="match status" value="1"/>
</dbReference>
<dbReference type="eggNOG" id="COG4067">
    <property type="taxonomic scope" value="Bacteria"/>
</dbReference>
<evidence type="ECO:0000259" key="2">
    <source>
        <dbReference type="Pfam" id="PF05618"/>
    </source>
</evidence>
<dbReference type="Pfam" id="PF05618">
    <property type="entry name" value="Zn_protease"/>
    <property type="match status" value="1"/>
</dbReference>
<dbReference type="STRING" id="105559.Nwat_2503"/>
<sequence length="191" mass="22000">MFLRHFILTALVLSLMLNAAASAQEKEQPPIFGWLELAKFVNWPVVAKVKMDTGALSSSLHATNLEYFQRDNTEWVRFTVDIENQRGQKEKVQEIFEEPVYRFVTITSSNGESDRRPSVLMRLCLGGEIYEEQFTLNDRSDLTYPILLGRRTIEHLGLIDVTRTFTRQPQCSNKAPVHTIEDRELNKNIGI</sequence>
<feature type="domain" description="Retropepsin-like aspartic endopeptidase" evidence="2">
    <location>
        <begin position="32"/>
        <end position="169"/>
    </location>
</feature>
<dbReference type="EMBL" id="CP002086">
    <property type="protein sequence ID" value="ADJ29300.1"/>
    <property type="molecule type" value="Genomic_DNA"/>
</dbReference>
<dbReference type="KEGG" id="nwa:Nwat_2503"/>
<dbReference type="PANTHER" id="PTHR38037:SF2">
    <property type="entry name" value="ATP-DEPENDENT ZINC PROTEASE DOMAIN-CONTAINING PROTEIN-RELATED"/>
    <property type="match status" value="1"/>
</dbReference>
<reference evidence="3 4" key="1">
    <citation type="submission" date="2010-06" db="EMBL/GenBank/DDBJ databases">
        <title>Complete sequence of chromosome of Nitrosococcus watsoni C-113.</title>
        <authorList>
            <consortium name="US DOE Joint Genome Institute"/>
            <person name="Lucas S."/>
            <person name="Copeland A."/>
            <person name="Lapidus A."/>
            <person name="Cheng J.-F."/>
            <person name="Bruce D."/>
            <person name="Goodwin L."/>
            <person name="Pitluck S."/>
            <person name="Malfatti S.A."/>
            <person name="Chain P.S.G."/>
            <person name="Land M."/>
            <person name="Hauser L."/>
            <person name="Kyrpides N."/>
            <person name="Ivanova N."/>
            <person name="Cambell M.A."/>
            <person name="Heidelberg J.F."/>
            <person name="Klotz M.G."/>
            <person name="Woyke T."/>
        </authorList>
    </citation>
    <scope>NUCLEOTIDE SEQUENCE [LARGE SCALE GENOMIC DNA]</scope>
    <source>
        <strain evidence="3 4">C-113</strain>
    </source>
</reference>
<dbReference type="InterPro" id="IPR021109">
    <property type="entry name" value="Peptidase_aspartic_dom_sf"/>
</dbReference>
<dbReference type="HOGENOM" id="CLU_099424_0_1_6"/>
<evidence type="ECO:0000313" key="4">
    <source>
        <dbReference type="Proteomes" id="UP000000393"/>
    </source>
</evidence>
<feature type="chain" id="PRO_5003116764" description="Retropepsin-like aspartic endopeptidase domain-containing protein" evidence="1">
    <location>
        <begin position="24"/>
        <end position="191"/>
    </location>
</feature>
<keyword evidence="4" id="KW-1185">Reference proteome</keyword>
<protein>
    <recommendedName>
        <fullName evidence="2">Retropepsin-like aspartic endopeptidase domain-containing protein</fullName>
    </recommendedName>
</protein>
<dbReference type="AlphaFoldDB" id="D8K9U2"/>
<dbReference type="RefSeq" id="WP_013221369.1">
    <property type="nucleotide sequence ID" value="NC_014315.1"/>
</dbReference>
<dbReference type="PANTHER" id="PTHR38037">
    <property type="entry name" value="ZN_PROTEASE DOMAIN-CONTAINING PROTEIN"/>
    <property type="match status" value="1"/>
</dbReference>
<evidence type="ECO:0000313" key="3">
    <source>
        <dbReference type="EMBL" id="ADJ29300.1"/>
    </source>
</evidence>
<accession>D8K9U2</accession>
<keyword evidence="1" id="KW-0732">Signal</keyword>
<evidence type="ECO:0000256" key="1">
    <source>
        <dbReference type="SAM" id="SignalP"/>
    </source>
</evidence>
<dbReference type="InterPro" id="IPR008503">
    <property type="entry name" value="Asp_endopeptidase"/>
</dbReference>
<proteinExistence type="predicted"/>
<dbReference type="Proteomes" id="UP000000393">
    <property type="component" value="Chromosome"/>
</dbReference>
<feature type="signal peptide" evidence="1">
    <location>
        <begin position="1"/>
        <end position="23"/>
    </location>
</feature>
<gene>
    <name evidence="3" type="ordered locus">Nwat_2503</name>
</gene>
<organism evidence="3 4">
    <name type="scientific">Nitrosococcus watsoni (strain C-113)</name>
    <dbReference type="NCBI Taxonomy" id="105559"/>
    <lineage>
        <taxon>Bacteria</taxon>
        <taxon>Pseudomonadati</taxon>
        <taxon>Pseudomonadota</taxon>
        <taxon>Gammaproteobacteria</taxon>
        <taxon>Chromatiales</taxon>
        <taxon>Chromatiaceae</taxon>
        <taxon>Nitrosococcus</taxon>
    </lineage>
</organism>